<name>A0A8S3TBA2_MYTED</name>
<keyword evidence="2" id="KW-1185">Reference proteome</keyword>
<sequence length="176" mass="19514">MSVPETNTRQSSVPTANDIADALCLKFQSSGVQLVKDNTAVPINDLTCMFSSASIQPENSSTTDFQGPMLAVFRPPISSDPNINTPSDGDLLNSINSNEENRYACQMLRHTIPLDYHVSNKVKSDVWCDNYVNFALLLPSNIDDTCNESTLFENLNITISNMKQRAFVHSPMDKCF</sequence>
<organism evidence="1 2">
    <name type="scientific">Mytilus edulis</name>
    <name type="common">Blue mussel</name>
    <dbReference type="NCBI Taxonomy" id="6550"/>
    <lineage>
        <taxon>Eukaryota</taxon>
        <taxon>Metazoa</taxon>
        <taxon>Spiralia</taxon>
        <taxon>Lophotrochozoa</taxon>
        <taxon>Mollusca</taxon>
        <taxon>Bivalvia</taxon>
        <taxon>Autobranchia</taxon>
        <taxon>Pteriomorphia</taxon>
        <taxon>Mytilida</taxon>
        <taxon>Mytiloidea</taxon>
        <taxon>Mytilidae</taxon>
        <taxon>Mytilinae</taxon>
        <taxon>Mytilus</taxon>
    </lineage>
</organism>
<protein>
    <submittedName>
        <fullName evidence="1">Uncharacterized protein</fullName>
    </submittedName>
</protein>
<dbReference type="Proteomes" id="UP000683360">
    <property type="component" value="Unassembled WGS sequence"/>
</dbReference>
<dbReference type="EMBL" id="CAJPWZ010002098">
    <property type="protein sequence ID" value="CAG2230757.1"/>
    <property type="molecule type" value="Genomic_DNA"/>
</dbReference>
<evidence type="ECO:0000313" key="1">
    <source>
        <dbReference type="EMBL" id="CAG2230757.1"/>
    </source>
</evidence>
<reference evidence="1" key="1">
    <citation type="submission" date="2021-03" db="EMBL/GenBank/DDBJ databases">
        <authorList>
            <person name="Bekaert M."/>
        </authorList>
    </citation>
    <scope>NUCLEOTIDE SEQUENCE</scope>
</reference>
<gene>
    <name evidence="1" type="ORF">MEDL_43562</name>
</gene>
<proteinExistence type="predicted"/>
<accession>A0A8S3TBA2</accession>
<comment type="caution">
    <text evidence="1">The sequence shown here is derived from an EMBL/GenBank/DDBJ whole genome shotgun (WGS) entry which is preliminary data.</text>
</comment>
<dbReference type="OrthoDB" id="6121156at2759"/>
<evidence type="ECO:0000313" key="2">
    <source>
        <dbReference type="Proteomes" id="UP000683360"/>
    </source>
</evidence>
<dbReference type="AlphaFoldDB" id="A0A8S3TBA2"/>